<name>A0A0N5AE58_9BILA</name>
<evidence type="ECO:0000256" key="3">
    <source>
        <dbReference type="PROSITE-ProRule" id="PRU00108"/>
    </source>
</evidence>
<sequence>MYSHKDNLQYPLEMRYSNNIQPTSFPECQMQSPSYQSDFCYPDPCLTSQPDFYCPDPCLTSQPDFYCSDPYIMSSSASLPPFQINNNYTLSNAPTSMYIAQSNRFVSTQQIQQFQTSSTLITNYVTEVEPCIRQQISSPEAAAAYNKKFAICGVLILFLKFSLNVRPRADKNRTVYSMYQRRELENEFLINRFPSCQRRTQLSGRIHLTENQIKIWFQNRYNALENLLRAKERIALKRQASGSAPVP</sequence>
<accession>A0A0N5AE58</accession>
<comment type="similarity">
    <text evidence="2">Belongs to the Caudal homeobox family.</text>
</comment>
<dbReference type="PANTHER" id="PTHR24332">
    <property type="entry name" value="HOMEOBOX PROTEIN CDX"/>
    <property type="match status" value="1"/>
</dbReference>
<dbReference type="GO" id="GO:0000977">
    <property type="term" value="F:RNA polymerase II transcription regulatory region sequence-specific DNA binding"/>
    <property type="evidence" value="ECO:0007669"/>
    <property type="project" value="TreeGrafter"/>
</dbReference>
<dbReference type="GO" id="GO:0030154">
    <property type="term" value="P:cell differentiation"/>
    <property type="evidence" value="ECO:0007669"/>
    <property type="project" value="TreeGrafter"/>
</dbReference>
<dbReference type="CDD" id="cd00086">
    <property type="entry name" value="homeodomain"/>
    <property type="match status" value="1"/>
</dbReference>
<comment type="subcellular location">
    <subcellularLocation>
        <location evidence="1 3 4">Nucleus</location>
    </subcellularLocation>
</comment>
<dbReference type="GO" id="GO:0009948">
    <property type="term" value="P:anterior/posterior axis specification"/>
    <property type="evidence" value="ECO:0007669"/>
    <property type="project" value="TreeGrafter"/>
</dbReference>
<dbReference type="AlphaFoldDB" id="A0A0N5AE58"/>
<dbReference type="STRING" id="451379.A0A0N5AE58"/>
<evidence type="ECO:0000256" key="2">
    <source>
        <dbReference type="ARBA" id="ARBA00010341"/>
    </source>
</evidence>
<dbReference type="Pfam" id="PF00046">
    <property type="entry name" value="Homeodomain"/>
    <property type="match status" value="1"/>
</dbReference>
<dbReference type="WBParaSite" id="SMUV_0000250101-mRNA-1">
    <property type="protein sequence ID" value="SMUV_0000250101-mRNA-1"/>
    <property type="gene ID" value="SMUV_0000250101"/>
</dbReference>
<evidence type="ECO:0000313" key="6">
    <source>
        <dbReference type="Proteomes" id="UP000046393"/>
    </source>
</evidence>
<dbReference type="SUPFAM" id="SSF46689">
    <property type="entry name" value="Homeodomain-like"/>
    <property type="match status" value="1"/>
</dbReference>
<evidence type="ECO:0000256" key="1">
    <source>
        <dbReference type="ARBA" id="ARBA00004123"/>
    </source>
</evidence>
<evidence type="ECO:0000259" key="5">
    <source>
        <dbReference type="PROSITE" id="PS50071"/>
    </source>
</evidence>
<keyword evidence="3 4" id="KW-0371">Homeobox</keyword>
<evidence type="ECO:0000256" key="4">
    <source>
        <dbReference type="RuleBase" id="RU000682"/>
    </source>
</evidence>
<organism evidence="6 7">
    <name type="scientific">Syphacia muris</name>
    <dbReference type="NCBI Taxonomy" id="451379"/>
    <lineage>
        <taxon>Eukaryota</taxon>
        <taxon>Metazoa</taxon>
        <taxon>Ecdysozoa</taxon>
        <taxon>Nematoda</taxon>
        <taxon>Chromadorea</taxon>
        <taxon>Rhabditida</taxon>
        <taxon>Spirurina</taxon>
        <taxon>Oxyuridomorpha</taxon>
        <taxon>Oxyuroidea</taxon>
        <taxon>Oxyuridae</taxon>
        <taxon>Syphacia</taxon>
    </lineage>
</organism>
<keyword evidence="3 4" id="KW-0539">Nucleus</keyword>
<feature type="DNA-binding region" description="Homeobox" evidence="3">
    <location>
        <begin position="169"/>
        <end position="228"/>
    </location>
</feature>
<dbReference type="InterPro" id="IPR001356">
    <property type="entry name" value="HD"/>
</dbReference>
<keyword evidence="6" id="KW-1185">Reference proteome</keyword>
<reference evidence="7" key="1">
    <citation type="submission" date="2017-02" db="UniProtKB">
        <authorList>
            <consortium name="WormBaseParasite"/>
        </authorList>
    </citation>
    <scope>IDENTIFICATION</scope>
</reference>
<dbReference type="Proteomes" id="UP000046393">
    <property type="component" value="Unplaced"/>
</dbReference>
<dbReference type="GO" id="GO:0005634">
    <property type="term" value="C:nucleus"/>
    <property type="evidence" value="ECO:0007669"/>
    <property type="project" value="UniProtKB-SubCell"/>
</dbReference>
<feature type="domain" description="Homeobox" evidence="5">
    <location>
        <begin position="167"/>
        <end position="227"/>
    </location>
</feature>
<dbReference type="GO" id="GO:0009887">
    <property type="term" value="P:animal organ morphogenesis"/>
    <property type="evidence" value="ECO:0007669"/>
    <property type="project" value="TreeGrafter"/>
</dbReference>
<dbReference type="InterPro" id="IPR009057">
    <property type="entry name" value="Homeodomain-like_sf"/>
</dbReference>
<proteinExistence type="inferred from homology"/>
<keyword evidence="3 4" id="KW-0238">DNA-binding</keyword>
<protein>
    <submittedName>
        <fullName evidence="7">Homeobox domain-containing protein</fullName>
    </submittedName>
</protein>
<dbReference type="Gene3D" id="1.10.10.60">
    <property type="entry name" value="Homeodomain-like"/>
    <property type="match status" value="1"/>
</dbReference>
<dbReference type="GO" id="GO:0003700">
    <property type="term" value="F:DNA-binding transcription factor activity"/>
    <property type="evidence" value="ECO:0007669"/>
    <property type="project" value="TreeGrafter"/>
</dbReference>
<dbReference type="PANTHER" id="PTHR24332:SF9">
    <property type="entry name" value="HOMEOTIC PROTEIN CAUDAL"/>
    <property type="match status" value="1"/>
</dbReference>
<dbReference type="GO" id="GO:0006357">
    <property type="term" value="P:regulation of transcription by RNA polymerase II"/>
    <property type="evidence" value="ECO:0007669"/>
    <property type="project" value="TreeGrafter"/>
</dbReference>
<dbReference type="InterPro" id="IPR047152">
    <property type="entry name" value="Caudal_homeobox"/>
</dbReference>
<dbReference type="PROSITE" id="PS50071">
    <property type="entry name" value="HOMEOBOX_2"/>
    <property type="match status" value="1"/>
</dbReference>
<dbReference type="SMART" id="SM00389">
    <property type="entry name" value="HOX"/>
    <property type="match status" value="1"/>
</dbReference>
<evidence type="ECO:0000313" key="7">
    <source>
        <dbReference type="WBParaSite" id="SMUV_0000250101-mRNA-1"/>
    </source>
</evidence>